<dbReference type="GO" id="GO:0005524">
    <property type="term" value="F:ATP binding"/>
    <property type="evidence" value="ECO:0007669"/>
    <property type="project" value="UniProtKB-KW"/>
</dbReference>
<evidence type="ECO:0000256" key="10">
    <source>
        <dbReference type="ARBA" id="ARBA00032441"/>
    </source>
</evidence>
<dbReference type="Pfam" id="PF02367">
    <property type="entry name" value="TsaE"/>
    <property type="match status" value="1"/>
</dbReference>
<sequence length="163" mass="19057">MHKITYLTVKQSQTKKLGKNLAKKVLRDCSIKKAEVLGLVGDLGGGKTTFLQGFARKLGIKQRITSPTFIIYKRFKIPRSRASSLRGKQDLRFKYFYHIDCYRIQKIREILALGFKEIITNPRNIVAIEWADRIKKIMPKDTCWIKFEFVDKNSRQIDIKYKG</sequence>
<keyword evidence="5" id="KW-0819">tRNA processing</keyword>
<dbReference type="GO" id="GO:0005737">
    <property type="term" value="C:cytoplasm"/>
    <property type="evidence" value="ECO:0007669"/>
    <property type="project" value="UniProtKB-SubCell"/>
</dbReference>
<accession>A0A2M7R702</accession>
<dbReference type="PANTHER" id="PTHR33540">
    <property type="entry name" value="TRNA THREONYLCARBAMOYLADENOSINE BIOSYNTHESIS PROTEIN TSAE"/>
    <property type="match status" value="1"/>
</dbReference>
<reference evidence="12" key="1">
    <citation type="submission" date="2017-09" db="EMBL/GenBank/DDBJ databases">
        <title>Depth-based differentiation of microbial function through sediment-hosted aquifers and enrichment of novel symbionts in the deep terrestrial subsurface.</title>
        <authorList>
            <person name="Probst A.J."/>
            <person name="Ladd B."/>
            <person name="Jarett J.K."/>
            <person name="Geller-Mcgrath D.E."/>
            <person name="Sieber C.M.K."/>
            <person name="Emerson J.B."/>
            <person name="Anantharaman K."/>
            <person name="Thomas B.C."/>
            <person name="Malmstrom R."/>
            <person name="Stieglmeier M."/>
            <person name="Klingl A."/>
            <person name="Woyke T."/>
            <person name="Ryan C.M."/>
            <person name="Banfield J.F."/>
        </authorList>
    </citation>
    <scope>NUCLEOTIDE SEQUENCE [LARGE SCALE GENOMIC DNA]</scope>
</reference>
<proteinExistence type="inferred from homology"/>
<keyword evidence="6" id="KW-0479">Metal-binding</keyword>
<dbReference type="AlphaFoldDB" id="A0A2M7R702"/>
<comment type="subcellular location">
    <subcellularLocation>
        <location evidence="1">Cytoplasm</location>
    </subcellularLocation>
</comment>
<evidence type="ECO:0000256" key="2">
    <source>
        <dbReference type="ARBA" id="ARBA00007599"/>
    </source>
</evidence>
<dbReference type="InterPro" id="IPR027417">
    <property type="entry name" value="P-loop_NTPase"/>
</dbReference>
<evidence type="ECO:0000256" key="6">
    <source>
        <dbReference type="ARBA" id="ARBA00022723"/>
    </source>
</evidence>
<evidence type="ECO:0000256" key="4">
    <source>
        <dbReference type="ARBA" id="ARBA00022490"/>
    </source>
</evidence>
<dbReference type="Proteomes" id="UP000230767">
    <property type="component" value="Unassembled WGS sequence"/>
</dbReference>
<evidence type="ECO:0000256" key="3">
    <source>
        <dbReference type="ARBA" id="ARBA00019010"/>
    </source>
</evidence>
<evidence type="ECO:0000256" key="9">
    <source>
        <dbReference type="ARBA" id="ARBA00022842"/>
    </source>
</evidence>
<keyword evidence="7" id="KW-0547">Nucleotide-binding</keyword>
<dbReference type="SUPFAM" id="SSF52540">
    <property type="entry name" value="P-loop containing nucleoside triphosphate hydrolases"/>
    <property type="match status" value="1"/>
</dbReference>
<evidence type="ECO:0000313" key="12">
    <source>
        <dbReference type="Proteomes" id="UP000230767"/>
    </source>
</evidence>
<evidence type="ECO:0000256" key="8">
    <source>
        <dbReference type="ARBA" id="ARBA00022840"/>
    </source>
</evidence>
<dbReference type="NCBIfam" id="TIGR00150">
    <property type="entry name" value="T6A_YjeE"/>
    <property type="match status" value="1"/>
</dbReference>
<organism evidence="11 12">
    <name type="scientific">Candidatus Nealsonbacteria bacterium CG_4_10_14_0_8_um_filter_37_14</name>
    <dbReference type="NCBI Taxonomy" id="1974684"/>
    <lineage>
        <taxon>Bacteria</taxon>
        <taxon>Candidatus Nealsoniibacteriota</taxon>
    </lineage>
</organism>
<keyword evidence="4" id="KW-0963">Cytoplasm</keyword>
<dbReference type="GO" id="GO:0016740">
    <property type="term" value="F:transferase activity"/>
    <property type="evidence" value="ECO:0007669"/>
    <property type="project" value="UniProtKB-KW"/>
</dbReference>
<protein>
    <recommendedName>
        <fullName evidence="3">tRNA threonylcarbamoyladenosine biosynthesis protein TsaE</fullName>
    </recommendedName>
    <alternativeName>
        <fullName evidence="10">t(6)A37 threonylcarbamoyladenosine biosynthesis protein TsaE</fullName>
    </alternativeName>
</protein>
<gene>
    <name evidence="11" type="ORF">COY73_00610</name>
</gene>
<dbReference type="GO" id="GO:0046872">
    <property type="term" value="F:metal ion binding"/>
    <property type="evidence" value="ECO:0007669"/>
    <property type="project" value="UniProtKB-KW"/>
</dbReference>
<dbReference type="EMBL" id="PFLW01000018">
    <property type="protein sequence ID" value="PIY89561.1"/>
    <property type="molecule type" value="Genomic_DNA"/>
</dbReference>
<name>A0A2M7R702_9BACT</name>
<comment type="caution">
    <text evidence="11">The sequence shown here is derived from an EMBL/GenBank/DDBJ whole genome shotgun (WGS) entry which is preliminary data.</text>
</comment>
<evidence type="ECO:0000256" key="1">
    <source>
        <dbReference type="ARBA" id="ARBA00004496"/>
    </source>
</evidence>
<comment type="similarity">
    <text evidence="2">Belongs to the TsaE family.</text>
</comment>
<evidence type="ECO:0000313" key="11">
    <source>
        <dbReference type="EMBL" id="PIY89561.1"/>
    </source>
</evidence>
<dbReference type="InterPro" id="IPR003442">
    <property type="entry name" value="T6A_TsaE"/>
</dbReference>
<keyword evidence="9" id="KW-0460">Magnesium</keyword>
<dbReference type="GO" id="GO:0002949">
    <property type="term" value="P:tRNA threonylcarbamoyladenosine modification"/>
    <property type="evidence" value="ECO:0007669"/>
    <property type="project" value="InterPro"/>
</dbReference>
<evidence type="ECO:0000256" key="5">
    <source>
        <dbReference type="ARBA" id="ARBA00022694"/>
    </source>
</evidence>
<keyword evidence="11" id="KW-0808">Transferase</keyword>
<dbReference type="Gene3D" id="3.40.50.300">
    <property type="entry name" value="P-loop containing nucleotide triphosphate hydrolases"/>
    <property type="match status" value="1"/>
</dbReference>
<keyword evidence="8" id="KW-0067">ATP-binding</keyword>
<dbReference type="PANTHER" id="PTHR33540:SF2">
    <property type="entry name" value="TRNA THREONYLCARBAMOYLADENOSINE BIOSYNTHESIS PROTEIN TSAE"/>
    <property type="match status" value="1"/>
</dbReference>
<evidence type="ECO:0000256" key="7">
    <source>
        <dbReference type="ARBA" id="ARBA00022741"/>
    </source>
</evidence>